<keyword evidence="1" id="KW-0479">Metal-binding</keyword>
<gene>
    <name evidence="5" type="primary">LOC108560547</name>
</gene>
<feature type="domain" description="C2H2-type" evidence="3">
    <location>
        <begin position="129"/>
        <end position="158"/>
    </location>
</feature>
<dbReference type="PANTHER" id="PTHR46179:SF25">
    <property type="entry name" value="METAL RESPONSE ELEMENT-BINDING TRANSCRIPTION FACTOR-1, ISOFORM C"/>
    <property type="match status" value="1"/>
</dbReference>
<dbReference type="InterPro" id="IPR036236">
    <property type="entry name" value="Znf_C2H2_sf"/>
</dbReference>
<sequence length="793" mass="88601">MMESWTDEKINEQNYENNFSNIVVTHDLEDCLIDESFDMCFNKVYEQLPVINYTKYSDEKEKPENSTYIGKLQQQDGNAGYIHHTISPNEIYMHINPGESDEMPEEPSHATITIHSTDPDTKVTTVNRFHCEYDGCLRTYSTVGNLRTHMKTHKGEYRFKCSEPSCGKAFLTSYSLKIHVRVHTKVKPFECTHSGCEKAFNTLYRLRAHERLHNGKTFNCETDGCMKFFTTLSDLKKHIRTHTRERPYKCNEDGCGKAFTASHHLKTHLRTHSGERPYACAESDCTRAFSTSHSLKTHVKSHLKVQSGEKPYSCIETDCTKAYTSSNGLKTHVKSHQKDGKDSSNAVKIEVIEHGVTDHISHELTWGHDSNEYPDDFTGKNMYITNGNLENNVYYDNTQLNNNYLPINIDPQYEQVKSEVVIQNDLSTCFETANGLKNYATISTAEPVATQLSYNIGTESIEDGKEGETLNNTEMELEENSIITEIQNAGIDLYDANRSSVNNFDVDLFNSPTFDGEKSPNFKILSVENVKSAKDPSLDELEKQIYMPEALEMSLVCEEETPSTWVDAMNLLNTDPVNIYEQLNENPIALPTAMQSYINLDTPQRNTSIELKTPNSDANLLKNLTADADICKCVDCKCDPYNNCHGCNQSAADINESKSSSCCSGDNQKSSCCSSDKPSTSKVNNQKSSCCDSQKPSSSTGCCGAGNQRSNCCSTPAAATTIANTTPQPCIDQSDIENYHSDSCNKKGDDCCVVVCLKSLEQIKDMLTKAKSCGSFQALTLGCVKSDLCAIKK</sequence>
<evidence type="ECO:0000256" key="1">
    <source>
        <dbReference type="PROSITE-ProRule" id="PRU00042"/>
    </source>
</evidence>
<feature type="domain" description="C2H2-type" evidence="3">
    <location>
        <begin position="218"/>
        <end position="247"/>
    </location>
</feature>
<dbReference type="Proteomes" id="UP000695000">
    <property type="component" value="Unplaced"/>
</dbReference>
<evidence type="ECO:0000313" key="4">
    <source>
        <dbReference type="Proteomes" id="UP000695000"/>
    </source>
</evidence>
<dbReference type="InterPro" id="IPR013087">
    <property type="entry name" value="Znf_C2H2_type"/>
</dbReference>
<keyword evidence="4" id="KW-1185">Reference proteome</keyword>
<protein>
    <submittedName>
        <fullName evidence="5">Zinc finger E-box-binding homeobox 1-like isoform X1</fullName>
    </submittedName>
</protein>
<keyword evidence="1" id="KW-0862">Zinc</keyword>
<feature type="domain" description="C2H2-type" evidence="3">
    <location>
        <begin position="248"/>
        <end position="277"/>
    </location>
</feature>
<dbReference type="PROSITE" id="PS00028">
    <property type="entry name" value="ZINC_FINGER_C2H2_1"/>
    <property type="match status" value="7"/>
</dbReference>
<feature type="domain" description="C2H2-type" evidence="3">
    <location>
        <begin position="312"/>
        <end position="341"/>
    </location>
</feature>
<dbReference type="RefSeq" id="XP_017773631.1">
    <property type="nucleotide sequence ID" value="XM_017918142.1"/>
</dbReference>
<dbReference type="SMART" id="SM00355">
    <property type="entry name" value="ZnF_C2H2"/>
    <property type="match status" value="7"/>
</dbReference>
<feature type="region of interest" description="Disordered" evidence="2">
    <location>
        <begin position="666"/>
        <end position="697"/>
    </location>
</feature>
<reference evidence="5" key="1">
    <citation type="submission" date="2025-08" db="UniProtKB">
        <authorList>
            <consortium name="RefSeq"/>
        </authorList>
    </citation>
    <scope>IDENTIFICATION</scope>
    <source>
        <tissue evidence="5">Whole Larva</tissue>
    </source>
</reference>
<evidence type="ECO:0000256" key="2">
    <source>
        <dbReference type="SAM" id="MobiDB-lite"/>
    </source>
</evidence>
<feature type="compositionally biased region" description="Low complexity" evidence="2">
    <location>
        <begin position="669"/>
        <end position="697"/>
    </location>
</feature>
<accession>A0ABM1MGD1</accession>
<feature type="domain" description="C2H2-type" evidence="3">
    <location>
        <begin position="159"/>
        <end position="188"/>
    </location>
</feature>
<evidence type="ECO:0000313" key="5">
    <source>
        <dbReference type="RefSeq" id="XP_017773631.1"/>
    </source>
</evidence>
<dbReference type="Gene3D" id="3.30.160.60">
    <property type="entry name" value="Classic Zinc Finger"/>
    <property type="match status" value="7"/>
</dbReference>
<organism evidence="4 5">
    <name type="scientific">Nicrophorus vespilloides</name>
    <name type="common">Boreal carrion beetle</name>
    <dbReference type="NCBI Taxonomy" id="110193"/>
    <lineage>
        <taxon>Eukaryota</taxon>
        <taxon>Metazoa</taxon>
        <taxon>Ecdysozoa</taxon>
        <taxon>Arthropoda</taxon>
        <taxon>Hexapoda</taxon>
        <taxon>Insecta</taxon>
        <taxon>Pterygota</taxon>
        <taxon>Neoptera</taxon>
        <taxon>Endopterygota</taxon>
        <taxon>Coleoptera</taxon>
        <taxon>Polyphaga</taxon>
        <taxon>Staphyliniformia</taxon>
        <taxon>Silphidae</taxon>
        <taxon>Nicrophorinae</taxon>
        <taxon>Nicrophorus</taxon>
    </lineage>
</organism>
<keyword evidence="1" id="KW-0863">Zinc-finger</keyword>
<feature type="domain" description="C2H2-type" evidence="3">
    <location>
        <begin position="278"/>
        <end position="311"/>
    </location>
</feature>
<dbReference type="PROSITE" id="PS50157">
    <property type="entry name" value="ZINC_FINGER_C2H2_2"/>
    <property type="match status" value="7"/>
</dbReference>
<dbReference type="Pfam" id="PF00096">
    <property type="entry name" value="zf-C2H2"/>
    <property type="match status" value="3"/>
</dbReference>
<dbReference type="InterPro" id="IPR051061">
    <property type="entry name" value="Zinc_finger_trans_reg"/>
</dbReference>
<dbReference type="SUPFAM" id="SSF57667">
    <property type="entry name" value="beta-beta-alpha zinc fingers"/>
    <property type="match status" value="4"/>
</dbReference>
<proteinExistence type="predicted"/>
<feature type="domain" description="C2H2-type" evidence="3">
    <location>
        <begin position="189"/>
        <end position="218"/>
    </location>
</feature>
<evidence type="ECO:0000259" key="3">
    <source>
        <dbReference type="PROSITE" id="PS50157"/>
    </source>
</evidence>
<name>A0ABM1MGD1_NICVS</name>
<dbReference type="PANTHER" id="PTHR46179">
    <property type="entry name" value="ZINC FINGER PROTEIN"/>
    <property type="match status" value="1"/>
</dbReference>
<dbReference type="GeneID" id="108560547"/>